<evidence type="ECO:0000313" key="11">
    <source>
        <dbReference type="Proteomes" id="UP000053237"/>
    </source>
</evidence>
<evidence type="ECO:0000313" key="10">
    <source>
        <dbReference type="EMBL" id="CCI49350.1"/>
    </source>
</evidence>
<dbReference type="GO" id="GO:0002128">
    <property type="term" value="P:tRNA nucleoside ribose methylation"/>
    <property type="evidence" value="ECO:0007669"/>
    <property type="project" value="UniProtKB-UniRule"/>
</dbReference>
<keyword evidence="1 8" id="KW-0963">Cytoplasm</keyword>
<dbReference type="SUPFAM" id="SSF53335">
    <property type="entry name" value="S-adenosyl-L-methionine-dependent methyltransferases"/>
    <property type="match status" value="1"/>
</dbReference>
<feature type="active site" description="Proton acceptor" evidence="8">
    <location>
        <position position="161"/>
    </location>
</feature>
<dbReference type="EMBL" id="CAIX01000292">
    <property type="protein sequence ID" value="CCI49350.1"/>
    <property type="molecule type" value="Genomic_DNA"/>
</dbReference>
<keyword evidence="2" id="KW-0698">rRNA processing</keyword>
<dbReference type="InterPro" id="IPR028590">
    <property type="entry name" value="RNA_methyltr_E_TRM7"/>
</dbReference>
<evidence type="ECO:0000256" key="1">
    <source>
        <dbReference type="ARBA" id="ARBA00022490"/>
    </source>
</evidence>
<evidence type="ECO:0000256" key="6">
    <source>
        <dbReference type="ARBA" id="ARBA00022694"/>
    </source>
</evidence>
<dbReference type="GO" id="GO:0006364">
    <property type="term" value="P:rRNA processing"/>
    <property type="evidence" value="ECO:0007669"/>
    <property type="project" value="UniProtKB-KW"/>
</dbReference>
<accession>A0A024GRJ4</accession>
<dbReference type="PANTHER" id="PTHR10920">
    <property type="entry name" value="RIBOSOMAL RNA METHYLTRANSFERASE"/>
    <property type="match status" value="1"/>
</dbReference>
<evidence type="ECO:0000259" key="9">
    <source>
        <dbReference type="Pfam" id="PF01728"/>
    </source>
</evidence>
<feature type="domain" description="Ribosomal RNA methyltransferase FtsJ" evidence="9">
    <location>
        <begin position="21"/>
        <end position="204"/>
    </location>
</feature>
<dbReference type="EC" id="2.1.1.205" evidence="8"/>
<evidence type="ECO:0000256" key="8">
    <source>
        <dbReference type="HAMAP-Rule" id="MF_03162"/>
    </source>
</evidence>
<organism evidence="10 11">
    <name type="scientific">Albugo candida</name>
    <dbReference type="NCBI Taxonomy" id="65357"/>
    <lineage>
        <taxon>Eukaryota</taxon>
        <taxon>Sar</taxon>
        <taxon>Stramenopiles</taxon>
        <taxon>Oomycota</taxon>
        <taxon>Peronosporomycetes</taxon>
        <taxon>Albuginales</taxon>
        <taxon>Albuginaceae</taxon>
        <taxon>Albugo</taxon>
    </lineage>
</organism>
<comment type="similarity">
    <text evidence="8">Belongs to the class I-like SAM-binding methyltransferase superfamily. RNA methyltransferase RlmE family. TRM7 subfamily.</text>
</comment>
<dbReference type="GO" id="GO:0002181">
    <property type="term" value="P:cytoplasmic translation"/>
    <property type="evidence" value="ECO:0007669"/>
    <property type="project" value="UniProtKB-UniRule"/>
</dbReference>
<proteinExistence type="inferred from homology"/>
<feature type="binding site" evidence="8">
    <location>
        <position position="121"/>
    </location>
    <ligand>
        <name>S-adenosyl-L-methionine</name>
        <dbReference type="ChEBI" id="CHEBI:59789"/>
    </ligand>
</feature>
<sequence length="298" mass="33438">MGKCSKDKRDIYYRKAKEAKYRARSAYKLIQLDDTFSFLQGATRIVDLCAAPGGWSQVIVERLRQSQKRTDEARKIIAVDLMEMAPIEGVHQLKGDITHAETANAIISYFGGSKAHVIVMDGAPDVIGSYDWDEYIQAQLVLAGLHLSLSILEENGIFVAKIFRGAQVSLLFTQLNQYFRKVTCAKPKASRNSSFEAFVVCEGFVSPEKVYQIAQEPYLLDFQDLRVNESNAMERARSICASVQFRGCGDVCGDDADQSYPLEDLTEAPSTHTYQHQEPLQKPINPPYAPALLKEYHL</sequence>
<protein>
    <recommendedName>
        <fullName evidence="8">Putative tRNA (cytidine(32)/guanosine(34)-2'-O)-methyltransferase</fullName>
        <ecNumber evidence="8">2.1.1.205</ecNumber>
    </recommendedName>
    <alternativeName>
        <fullName evidence="8">2'-O-ribose RNA methyltransferase TRM7 homolog</fullName>
    </alternativeName>
</protein>
<evidence type="ECO:0000256" key="7">
    <source>
        <dbReference type="ARBA" id="ARBA00048902"/>
    </source>
</evidence>
<dbReference type="GO" id="GO:0106340">
    <property type="term" value="F:tRNA (guanosine(34)-2'-O)-methyltransferase activity"/>
    <property type="evidence" value="ECO:0007669"/>
    <property type="project" value="UniProtKB-ARBA"/>
</dbReference>
<dbReference type="InterPro" id="IPR002877">
    <property type="entry name" value="RNA_MeTrfase_FtsJ_dom"/>
</dbReference>
<feature type="binding site" evidence="8">
    <location>
        <position position="96"/>
    </location>
    <ligand>
        <name>S-adenosyl-L-methionine</name>
        <dbReference type="ChEBI" id="CHEBI:59789"/>
    </ligand>
</feature>
<gene>
    <name evidence="10" type="ORF">BN9_106640</name>
</gene>
<dbReference type="Pfam" id="PF01728">
    <property type="entry name" value="FtsJ"/>
    <property type="match status" value="1"/>
</dbReference>
<comment type="subcellular location">
    <subcellularLocation>
        <location evidence="8">Cytoplasm</location>
    </subcellularLocation>
</comment>
<feature type="binding site" evidence="8">
    <location>
        <position position="55"/>
    </location>
    <ligand>
        <name>S-adenosyl-L-methionine</name>
        <dbReference type="ChEBI" id="CHEBI:59789"/>
    </ligand>
</feature>
<dbReference type="InterPro" id="IPR050082">
    <property type="entry name" value="RNA_methyltr_RlmE"/>
</dbReference>
<comment type="function">
    <text evidence="8">Methylates the 2'-O-ribose of nucleotides at positions 32 and 34 of the tRNA anticodon loop of substrate tRNAs.</text>
</comment>
<reference evidence="10 11" key="1">
    <citation type="submission" date="2012-05" db="EMBL/GenBank/DDBJ databases">
        <title>Recombination and specialization in a pathogen metapopulation.</title>
        <authorList>
            <person name="Gardiner A."/>
            <person name="Kemen E."/>
            <person name="Schultz-Larsen T."/>
            <person name="MacLean D."/>
            <person name="Van Oosterhout C."/>
            <person name="Jones J.D.G."/>
        </authorList>
    </citation>
    <scope>NUCLEOTIDE SEQUENCE [LARGE SCALE GENOMIC DNA]</scope>
    <source>
        <strain evidence="10 11">Ac Nc2</strain>
    </source>
</reference>
<dbReference type="STRING" id="65357.A0A024GRJ4"/>
<dbReference type="AlphaFoldDB" id="A0A024GRJ4"/>
<dbReference type="PANTHER" id="PTHR10920:SF12">
    <property type="entry name" value="TRNA (CYTIDINE(32)_GUANOSINE(34)-2'-O)-METHYLTRANSFERASE-RELATED"/>
    <property type="match status" value="1"/>
</dbReference>
<evidence type="ECO:0000256" key="4">
    <source>
        <dbReference type="ARBA" id="ARBA00022679"/>
    </source>
</evidence>
<comment type="catalytic activity">
    <reaction evidence="7 8">
        <text>cytidine(32)/guanosine(34) in tRNA + 2 S-adenosyl-L-methionine = 2'-O-methylcytidine(32)/2'-O-methylguanosine(34) in tRNA + 2 S-adenosyl-L-homocysteine + 2 H(+)</text>
        <dbReference type="Rhea" id="RHEA:42396"/>
        <dbReference type="Rhea" id="RHEA-COMP:10246"/>
        <dbReference type="Rhea" id="RHEA-COMP:10247"/>
        <dbReference type="ChEBI" id="CHEBI:15378"/>
        <dbReference type="ChEBI" id="CHEBI:57856"/>
        <dbReference type="ChEBI" id="CHEBI:59789"/>
        <dbReference type="ChEBI" id="CHEBI:74269"/>
        <dbReference type="ChEBI" id="CHEBI:74445"/>
        <dbReference type="ChEBI" id="CHEBI:74495"/>
        <dbReference type="ChEBI" id="CHEBI:82748"/>
        <dbReference type="EC" id="2.1.1.205"/>
    </reaction>
</comment>
<dbReference type="FunCoup" id="A0A024GRJ4">
    <property type="interactions" value="700"/>
</dbReference>
<evidence type="ECO:0000256" key="5">
    <source>
        <dbReference type="ARBA" id="ARBA00022691"/>
    </source>
</evidence>
<keyword evidence="3 8" id="KW-0489">Methyltransferase</keyword>
<dbReference type="GO" id="GO:0005737">
    <property type="term" value="C:cytoplasm"/>
    <property type="evidence" value="ECO:0007669"/>
    <property type="project" value="UniProtKB-SubCell"/>
</dbReference>
<dbReference type="InterPro" id="IPR015507">
    <property type="entry name" value="rRNA-MeTfrase_E"/>
</dbReference>
<name>A0A024GRJ4_9STRA</name>
<keyword evidence="4 8" id="KW-0808">Transferase</keyword>
<keyword evidence="6 8" id="KW-0819">tRNA processing</keyword>
<dbReference type="HAMAP" id="MF_03162">
    <property type="entry name" value="RNA_methyltr_E_TRM7"/>
    <property type="match status" value="1"/>
</dbReference>
<comment type="caution">
    <text evidence="10">The sequence shown here is derived from an EMBL/GenBank/DDBJ whole genome shotgun (WGS) entry which is preliminary data.</text>
</comment>
<dbReference type="FunFam" id="3.40.50.150:FF:000220">
    <property type="entry name" value="CAMK protein kinase"/>
    <property type="match status" value="1"/>
</dbReference>
<keyword evidence="11" id="KW-1185">Reference proteome</keyword>
<feature type="binding site" evidence="8">
    <location>
        <position position="53"/>
    </location>
    <ligand>
        <name>S-adenosyl-L-methionine</name>
        <dbReference type="ChEBI" id="CHEBI:59789"/>
    </ligand>
</feature>
<dbReference type="Gene3D" id="3.40.50.150">
    <property type="entry name" value="Vaccinia Virus protein VP39"/>
    <property type="match status" value="1"/>
</dbReference>
<feature type="binding site" evidence="8">
    <location>
        <position position="80"/>
    </location>
    <ligand>
        <name>S-adenosyl-L-methionine</name>
        <dbReference type="ChEBI" id="CHEBI:59789"/>
    </ligand>
</feature>
<dbReference type="InParanoid" id="A0A024GRJ4"/>
<dbReference type="HAMAP" id="MF_01547">
    <property type="entry name" value="RNA_methyltr_E"/>
    <property type="match status" value="1"/>
</dbReference>
<keyword evidence="5 8" id="KW-0949">S-adenosyl-L-methionine</keyword>
<dbReference type="OrthoDB" id="289250at2759"/>
<evidence type="ECO:0000256" key="3">
    <source>
        <dbReference type="ARBA" id="ARBA00022603"/>
    </source>
</evidence>
<evidence type="ECO:0000256" key="2">
    <source>
        <dbReference type="ARBA" id="ARBA00022552"/>
    </source>
</evidence>
<dbReference type="Proteomes" id="UP000053237">
    <property type="component" value="Unassembled WGS sequence"/>
</dbReference>
<dbReference type="InterPro" id="IPR029063">
    <property type="entry name" value="SAM-dependent_MTases_sf"/>
</dbReference>